<protein>
    <submittedName>
        <fullName evidence="3">Uncharacterized protein</fullName>
    </submittedName>
</protein>
<evidence type="ECO:0000256" key="2">
    <source>
        <dbReference type="SAM" id="MobiDB-lite"/>
    </source>
</evidence>
<dbReference type="EMBL" id="CP011310">
    <property type="protein sequence ID" value="AKQ40877.1"/>
    <property type="molecule type" value="Genomic_DNA"/>
</dbReference>
<dbReference type="PATRIC" id="fig|1648404.4.peg.138"/>
<dbReference type="PANTHER" id="PTHR41259:SF1">
    <property type="entry name" value="DOUBLE-STRAND BREAK REPAIR RAD50 ATPASE, PUTATIVE-RELATED"/>
    <property type="match status" value="1"/>
</dbReference>
<sequence length="875" mass="93751">MSMQLERIVATNFRKFRDPMVVEGLGSGLNVVIEPNETGKSTLLEALRAGLFVRHGTKSQLAQSFMPFGENVAPEVEIEFQIDGERWHVAKKFLKSPVLEVRGPKGRTSGDAAEEQLQALLGFERSTSRDADLDSYGALGLLWVGQGDALSVRAPGEIVRNSIRSTLEAEVGSIMGGATHDAVRAAVDKQFADNWTPGGSIGGRQKSARDAAQTARDAADQAASDLAALERSFAELADKQARMKVLKRELADERDVQARADLVKSLETARAATLMLGQRKAERSAAQADADALGEFAERHKNALKVKTEATDALADANTKRAKVEAEVADAKEKEESARQALSSARDVRAVDKSALADARLLATAASRHLAIADAKRRHEKLVELETELAHARKIEASGIDPQTMKSLESLERNVATASAELSAGSTTIELVGEAPHITVDGNEFGDGPRTIVQETRIVLGGGAELVVKPPRGTASARASLDDLNARLESELSQLGAANVSEARARVDAARDAKASVAALDARIEAITPAAPTLDLGAGADALRKFVATIADSDTAASSTIPDIVELEKHLEDAEEGLATADGTHQAALEALRKAEEKHRPLATAETSARSTLASATQQIATIEADPRFANLEADLLDARKKAAGADVAWHKAQENAGSLDPDAIERQIEKIDKRAESARTQATELQLEIARLEATIETEGGKGLAEAAARAEEEAEAAQRSFDRLSEEAATVKLLRGALEDARLETSQTYVGPIARRAKRHIERLLPGCDLSFTEDLQLHSITRAGTEEGCSNLSRGTQEQLAVLTRLAFADMLLEKGRPVSLILDDPLVYSDDSRLDLMSDILTEAAERMQVILLTCRERAFRHLGGTHIAIG</sequence>
<organism evidence="3 4">
    <name type="scientific">Aurantiacibacter atlanticus</name>
    <dbReference type="NCBI Taxonomy" id="1648404"/>
    <lineage>
        <taxon>Bacteria</taxon>
        <taxon>Pseudomonadati</taxon>
        <taxon>Pseudomonadota</taxon>
        <taxon>Alphaproteobacteria</taxon>
        <taxon>Sphingomonadales</taxon>
        <taxon>Erythrobacteraceae</taxon>
        <taxon>Aurantiacibacter</taxon>
    </lineage>
</organism>
<dbReference type="PANTHER" id="PTHR41259">
    <property type="entry name" value="DOUBLE-STRAND BREAK REPAIR RAD50 ATPASE, PUTATIVE-RELATED"/>
    <property type="match status" value="1"/>
</dbReference>
<keyword evidence="4" id="KW-1185">Reference proteome</keyword>
<dbReference type="STRING" id="1648404.CP97_00645"/>
<evidence type="ECO:0000256" key="1">
    <source>
        <dbReference type="SAM" id="Coils"/>
    </source>
</evidence>
<dbReference type="AlphaFoldDB" id="A0A0H4V8F2"/>
<keyword evidence="1" id="KW-0175">Coiled coil</keyword>
<evidence type="ECO:0000313" key="3">
    <source>
        <dbReference type="EMBL" id="AKQ40877.1"/>
    </source>
</evidence>
<dbReference type="Proteomes" id="UP000059113">
    <property type="component" value="Chromosome"/>
</dbReference>
<feature type="coiled-coil region" evidence="1">
    <location>
        <begin position="669"/>
        <end position="729"/>
    </location>
</feature>
<feature type="region of interest" description="Disordered" evidence="2">
    <location>
        <begin position="196"/>
        <end position="217"/>
    </location>
</feature>
<reference evidence="4" key="2">
    <citation type="submission" date="2015-04" db="EMBL/GenBank/DDBJ databases">
        <title>The complete genome sequence of Erythrobacter sp. s21-N3.</title>
        <authorList>
            <person name="Zhuang L."/>
            <person name="Liu Y."/>
            <person name="Shao Z."/>
        </authorList>
    </citation>
    <scope>NUCLEOTIDE SEQUENCE [LARGE SCALE GENOMIC DNA]</scope>
    <source>
        <strain evidence="4">s21-N3</strain>
    </source>
</reference>
<dbReference type="RefSeq" id="WP_048884357.1">
    <property type="nucleotide sequence ID" value="NZ_CP011310.1"/>
</dbReference>
<dbReference type="InterPro" id="IPR027417">
    <property type="entry name" value="P-loop_NTPase"/>
</dbReference>
<dbReference type="SUPFAM" id="SSF52540">
    <property type="entry name" value="P-loop containing nucleoside triphosphate hydrolases"/>
    <property type="match status" value="1"/>
</dbReference>
<gene>
    <name evidence="3" type="ORF">CP97_00645</name>
</gene>
<accession>A0A0H4V8F2</accession>
<dbReference type="OrthoDB" id="7069379at2"/>
<reference evidence="3 4" key="1">
    <citation type="journal article" date="2015" name="Int. J. Syst. Evol. Microbiol.">
        <title>Erythrobacter atlanticus sp. nov., a bacterium from ocean sediment able to degrade polycyclic aromatic hydrocarbons.</title>
        <authorList>
            <person name="Zhuang L."/>
            <person name="Liu Y."/>
            <person name="Wang L."/>
            <person name="Wang W."/>
            <person name="Shao Z."/>
        </authorList>
    </citation>
    <scope>NUCLEOTIDE SEQUENCE [LARGE SCALE GENOMIC DNA]</scope>
    <source>
        <strain evidence="4">s21-N3</strain>
    </source>
</reference>
<feature type="coiled-coil region" evidence="1">
    <location>
        <begin position="307"/>
        <end position="341"/>
    </location>
</feature>
<dbReference type="Gene3D" id="3.40.50.300">
    <property type="entry name" value="P-loop containing nucleotide triphosphate hydrolases"/>
    <property type="match status" value="2"/>
</dbReference>
<dbReference type="KEGG" id="ery:CP97_00645"/>
<evidence type="ECO:0000313" key="4">
    <source>
        <dbReference type="Proteomes" id="UP000059113"/>
    </source>
</evidence>
<name>A0A0H4V8F2_9SPHN</name>
<proteinExistence type="predicted"/>